<dbReference type="InterPro" id="IPR050273">
    <property type="entry name" value="GppA/Ppx_hydrolase"/>
</dbReference>
<comment type="caution">
    <text evidence="2">The sequence shown here is derived from an EMBL/GenBank/DDBJ whole genome shotgun (WGS) entry which is preliminary data.</text>
</comment>
<dbReference type="PANTHER" id="PTHR30005">
    <property type="entry name" value="EXOPOLYPHOSPHATASE"/>
    <property type="match status" value="1"/>
</dbReference>
<dbReference type="EC" id="3.6.1.40" evidence="2"/>
<dbReference type="EMBL" id="JACIEP010000008">
    <property type="protein sequence ID" value="MBB4036728.1"/>
    <property type="molecule type" value="Genomic_DNA"/>
</dbReference>
<accession>A0A840CRF2</accession>
<proteinExistence type="predicted"/>
<dbReference type="Gene3D" id="3.30.420.40">
    <property type="match status" value="1"/>
</dbReference>
<evidence type="ECO:0000313" key="2">
    <source>
        <dbReference type="EMBL" id="MBB4036728.1"/>
    </source>
</evidence>
<dbReference type="InterPro" id="IPR003695">
    <property type="entry name" value="Ppx_GppA_N"/>
</dbReference>
<gene>
    <name evidence="2" type="ORF">GGR21_002634</name>
</gene>
<dbReference type="RefSeq" id="WP_183307614.1">
    <property type="nucleotide sequence ID" value="NZ_JACIEP010000008.1"/>
</dbReference>
<sequence>MKTDIFGAIDIGSNAIRLLINNIESNGASVDFKKTAFLRVPIRLGEDVFTRGEISEEKKERLIEAMQGFSHIMKAYGVTDYRACATSAMRDAENGRLITASILKESGINIEIIVGQEEADIIYEAGGLDSVMDRDRNYLYVDVGGGSTEIIVYSSQHKITSNSFQMGTVRMLVDAVNDSEVKRFKSWLKDIYKQYAPLSIIASGGNINKVHKMLGKREKEPLNYTEVKVLYDALKDLSYEERIQNFKLNTYRADVIIPALNIFLMIGKVCKINEIYVPKVGLVDGIIHHLYTEKYR</sequence>
<dbReference type="CDD" id="cd24006">
    <property type="entry name" value="ASKHA_NBD_PPX_GppA"/>
    <property type="match status" value="1"/>
</dbReference>
<dbReference type="SUPFAM" id="SSF53067">
    <property type="entry name" value="Actin-like ATPase domain"/>
    <property type="match status" value="2"/>
</dbReference>
<dbReference type="PANTHER" id="PTHR30005:SF0">
    <property type="entry name" value="RETROGRADE REGULATION PROTEIN 2"/>
    <property type="match status" value="1"/>
</dbReference>
<organism evidence="2 3">
    <name type="scientific">Dysgonomonas hofstadii</name>
    <dbReference type="NCBI Taxonomy" id="637886"/>
    <lineage>
        <taxon>Bacteria</taxon>
        <taxon>Pseudomonadati</taxon>
        <taxon>Bacteroidota</taxon>
        <taxon>Bacteroidia</taxon>
        <taxon>Bacteroidales</taxon>
        <taxon>Dysgonomonadaceae</taxon>
        <taxon>Dysgonomonas</taxon>
    </lineage>
</organism>
<protein>
    <submittedName>
        <fullName evidence="2">Exopolyphosphatase/guanosine-5'-triphosphate, 3'-diphosphate pyrophosphatase</fullName>
        <ecNumber evidence="2">3.6.1.11</ecNumber>
        <ecNumber evidence="2">3.6.1.40</ecNumber>
    </submittedName>
</protein>
<dbReference type="GO" id="GO:0004309">
    <property type="term" value="F:exopolyphosphatase activity"/>
    <property type="evidence" value="ECO:0007669"/>
    <property type="project" value="UniProtKB-EC"/>
</dbReference>
<name>A0A840CRF2_9BACT</name>
<reference evidence="2 3" key="1">
    <citation type="submission" date="2020-08" db="EMBL/GenBank/DDBJ databases">
        <title>Genomic Encyclopedia of Type Strains, Phase IV (KMG-IV): sequencing the most valuable type-strain genomes for metagenomic binning, comparative biology and taxonomic classification.</title>
        <authorList>
            <person name="Goeker M."/>
        </authorList>
    </citation>
    <scope>NUCLEOTIDE SEQUENCE [LARGE SCALE GENOMIC DNA]</scope>
    <source>
        <strain evidence="2 3">DSM 104969</strain>
    </source>
</reference>
<evidence type="ECO:0000259" key="1">
    <source>
        <dbReference type="Pfam" id="PF02541"/>
    </source>
</evidence>
<dbReference type="Proteomes" id="UP000555103">
    <property type="component" value="Unassembled WGS sequence"/>
</dbReference>
<dbReference type="GO" id="GO:0008894">
    <property type="term" value="F:guanosine-5'-triphosphate,3'-diphosphate diphosphatase activity"/>
    <property type="evidence" value="ECO:0007669"/>
    <property type="project" value="UniProtKB-EC"/>
</dbReference>
<dbReference type="InterPro" id="IPR043129">
    <property type="entry name" value="ATPase_NBD"/>
</dbReference>
<evidence type="ECO:0000313" key="3">
    <source>
        <dbReference type="Proteomes" id="UP000555103"/>
    </source>
</evidence>
<dbReference type="EC" id="3.6.1.11" evidence="2"/>
<keyword evidence="3" id="KW-1185">Reference proteome</keyword>
<dbReference type="AlphaFoldDB" id="A0A840CRF2"/>
<keyword evidence="2" id="KW-0378">Hydrolase</keyword>
<dbReference type="Pfam" id="PF02541">
    <property type="entry name" value="Ppx-GppA"/>
    <property type="match status" value="1"/>
</dbReference>
<dbReference type="Gene3D" id="3.30.420.150">
    <property type="entry name" value="Exopolyphosphatase. Domain 2"/>
    <property type="match status" value="1"/>
</dbReference>
<feature type="domain" description="Ppx/GppA phosphatase N-terminal" evidence="1">
    <location>
        <begin position="40"/>
        <end position="289"/>
    </location>
</feature>